<dbReference type="InterPro" id="IPR005467">
    <property type="entry name" value="His_kinase_dom"/>
</dbReference>
<evidence type="ECO:0000256" key="3">
    <source>
        <dbReference type="ARBA" id="ARBA00022553"/>
    </source>
</evidence>
<keyword evidence="6" id="KW-0418">Kinase</keyword>
<name>A0ABN0F7I9_9BURK</name>
<dbReference type="EMBL" id="AKAU01000270">
    <property type="protein sequence ID" value="EIM94535.1"/>
    <property type="molecule type" value="Genomic_DNA"/>
</dbReference>
<dbReference type="InterPro" id="IPR004358">
    <property type="entry name" value="Sig_transdc_His_kin-like_C"/>
</dbReference>
<dbReference type="PANTHER" id="PTHR43547:SF2">
    <property type="entry name" value="HYBRID SIGNAL TRANSDUCTION HISTIDINE KINASE C"/>
    <property type="match status" value="1"/>
</dbReference>
<accession>A0ABN0F7I9</accession>
<dbReference type="InterPro" id="IPR003594">
    <property type="entry name" value="HATPase_dom"/>
</dbReference>
<dbReference type="InterPro" id="IPR036890">
    <property type="entry name" value="HATPase_C_sf"/>
</dbReference>
<feature type="domain" description="Histidine kinase" evidence="5">
    <location>
        <begin position="174"/>
        <end position="384"/>
    </location>
</feature>
<reference evidence="6 7" key="1">
    <citation type="journal article" date="2012" name="J. Bacteriol.">
        <title>Draft Genome Sequence of the Soil Bacterium Burkholderia terrae Strain BS001, Which Interacts with Fungal Surface Structures.</title>
        <authorList>
            <person name="Nazir R."/>
            <person name="Hansen M.A."/>
            <person name="Sorensen S."/>
            <person name="van Elsas J.D."/>
        </authorList>
    </citation>
    <scope>NUCLEOTIDE SEQUENCE [LARGE SCALE GENOMIC DNA]</scope>
    <source>
        <strain evidence="6 7">BS001</strain>
    </source>
</reference>
<comment type="caution">
    <text evidence="6">The sequence shown here is derived from an EMBL/GenBank/DDBJ whole genome shotgun (WGS) entry which is preliminary data.</text>
</comment>
<dbReference type="PROSITE" id="PS50109">
    <property type="entry name" value="HIS_KIN"/>
    <property type="match status" value="1"/>
</dbReference>
<gene>
    <name evidence="6" type="ORF">WQE_43844</name>
</gene>
<sequence>MPRTGVRGCIMMHVFLANNRQELIERCRAKVAQRPARAATAQQLQNGVPLFLEQLIRTLQTEQTSEPMDSRRISGPSGGGASLSEIGQAAAQHGRELMALGFSVDQVVHDYGDLCQAVTDLAYERDAPFQVDEFRTLNRCLDNAIADAVTEFSYQRDFVMADRQAIEVHERLGFFAHELRNLLQTATLAFTAAKTGNLSLSGATGAVLERSLDGLRALIAQSLDEVRTASGVSAQSRMFPVGDFIAEVKRAADLAAQVRGCALKVSAVDPRLAISGDRDQLYSALGNLLQNAFKFTHPHSEVTLDTYAVSDRILIDVKDQCGGLPPGDAERMFLPFTQNGEDRTGLGLGLSIARRSVEANNGTLSVRDIPGTGCVFTISLPRYATAAS</sequence>
<protein>
    <recommendedName>
        <fullName evidence="2">histidine kinase</fullName>
        <ecNumber evidence="2">2.7.13.3</ecNumber>
    </recommendedName>
</protein>
<dbReference type="SUPFAM" id="SSF55874">
    <property type="entry name" value="ATPase domain of HSP90 chaperone/DNA topoisomerase II/histidine kinase"/>
    <property type="match status" value="1"/>
</dbReference>
<dbReference type="PANTHER" id="PTHR43547">
    <property type="entry name" value="TWO-COMPONENT HISTIDINE KINASE"/>
    <property type="match status" value="1"/>
</dbReference>
<keyword evidence="6" id="KW-0808">Transferase</keyword>
<proteinExistence type="predicted"/>
<keyword evidence="7" id="KW-1185">Reference proteome</keyword>
<dbReference type="Proteomes" id="UP000004980">
    <property type="component" value="Unassembled WGS sequence"/>
</dbReference>
<comment type="catalytic activity">
    <reaction evidence="1">
        <text>ATP + protein L-histidine = ADP + protein N-phospho-L-histidine.</text>
        <dbReference type="EC" id="2.7.13.3"/>
    </reaction>
</comment>
<keyword evidence="3" id="KW-0597">Phosphoprotein</keyword>
<evidence type="ECO:0000259" key="5">
    <source>
        <dbReference type="PROSITE" id="PS50109"/>
    </source>
</evidence>
<dbReference type="Gene3D" id="3.30.565.10">
    <property type="entry name" value="Histidine kinase-like ATPase, C-terminal domain"/>
    <property type="match status" value="1"/>
</dbReference>
<dbReference type="SMART" id="SM00387">
    <property type="entry name" value="HATPase_c"/>
    <property type="match status" value="1"/>
</dbReference>
<evidence type="ECO:0000256" key="1">
    <source>
        <dbReference type="ARBA" id="ARBA00000085"/>
    </source>
</evidence>
<organism evidence="6 7">
    <name type="scientific">Paraburkholderia hospita</name>
    <dbReference type="NCBI Taxonomy" id="169430"/>
    <lineage>
        <taxon>Bacteria</taxon>
        <taxon>Pseudomonadati</taxon>
        <taxon>Pseudomonadota</taxon>
        <taxon>Betaproteobacteria</taxon>
        <taxon>Burkholderiales</taxon>
        <taxon>Burkholderiaceae</taxon>
        <taxon>Paraburkholderia</taxon>
    </lineage>
</organism>
<dbReference type="EC" id="2.7.13.3" evidence="2"/>
<evidence type="ECO:0000313" key="7">
    <source>
        <dbReference type="Proteomes" id="UP000004980"/>
    </source>
</evidence>
<dbReference type="Pfam" id="PF02518">
    <property type="entry name" value="HATPase_c"/>
    <property type="match status" value="1"/>
</dbReference>
<evidence type="ECO:0000256" key="4">
    <source>
        <dbReference type="SAM" id="MobiDB-lite"/>
    </source>
</evidence>
<dbReference type="GO" id="GO:0016301">
    <property type="term" value="F:kinase activity"/>
    <property type="evidence" value="ECO:0007669"/>
    <property type="project" value="UniProtKB-KW"/>
</dbReference>
<feature type="region of interest" description="Disordered" evidence="4">
    <location>
        <begin position="61"/>
        <end position="84"/>
    </location>
</feature>
<dbReference type="PRINTS" id="PR00344">
    <property type="entry name" value="BCTRLSENSOR"/>
</dbReference>
<evidence type="ECO:0000313" key="6">
    <source>
        <dbReference type="EMBL" id="EIM94535.1"/>
    </source>
</evidence>
<evidence type="ECO:0000256" key="2">
    <source>
        <dbReference type="ARBA" id="ARBA00012438"/>
    </source>
</evidence>